<sequence length="50" mass="5523">MRNVEVELPEEVVEALDDEAEESNETRSSVAVGMLDEWLSRTEEAGGRSA</sequence>
<accession>A0A9Q4C4M3</accession>
<organism evidence="1 2">
    <name type="scientific">Halorutilus salinus</name>
    <dbReference type="NCBI Taxonomy" id="2487751"/>
    <lineage>
        <taxon>Archaea</taxon>
        <taxon>Methanobacteriati</taxon>
        <taxon>Methanobacteriota</taxon>
        <taxon>Stenosarchaea group</taxon>
        <taxon>Halobacteria</taxon>
        <taxon>Halorutilales</taxon>
        <taxon>Halorutilaceae</taxon>
        <taxon>Halorutilus</taxon>
    </lineage>
</organism>
<protein>
    <submittedName>
        <fullName evidence="1">Uncharacterized protein</fullName>
    </submittedName>
</protein>
<dbReference type="GO" id="GO:0006355">
    <property type="term" value="P:regulation of DNA-templated transcription"/>
    <property type="evidence" value="ECO:0007669"/>
    <property type="project" value="InterPro"/>
</dbReference>
<evidence type="ECO:0000313" key="2">
    <source>
        <dbReference type="Proteomes" id="UP001149411"/>
    </source>
</evidence>
<comment type="caution">
    <text evidence="1">The sequence shown here is derived from an EMBL/GenBank/DDBJ whole genome shotgun (WGS) entry which is preliminary data.</text>
</comment>
<dbReference type="RefSeq" id="WP_266088326.1">
    <property type="nucleotide sequence ID" value="NZ_RKLV01000011.1"/>
</dbReference>
<name>A0A9Q4C4M3_9EURY</name>
<dbReference type="EMBL" id="RKLV01000011">
    <property type="protein sequence ID" value="MCX2819762.1"/>
    <property type="molecule type" value="Genomic_DNA"/>
</dbReference>
<dbReference type="SUPFAM" id="SSF47598">
    <property type="entry name" value="Ribbon-helix-helix"/>
    <property type="match status" value="1"/>
</dbReference>
<dbReference type="InterPro" id="IPR010985">
    <property type="entry name" value="Ribbon_hlx_hlx"/>
</dbReference>
<gene>
    <name evidence="1" type="ORF">EGH25_10420</name>
</gene>
<reference evidence="1" key="1">
    <citation type="submission" date="2022-09" db="EMBL/GenBank/DDBJ databases">
        <title>Haloadaptaus new haloarchaeum isolated from saline soil.</title>
        <authorList>
            <person name="Duran-Viseras A."/>
            <person name="Sanchez-Porro C."/>
            <person name="Ventosa A."/>
        </authorList>
    </citation>
    <scope>NUCLEOTIDE SEQUENCE</scope>
    <source>
        <strain evidence="1">F3-133</strain>
    </source>
</reference>
<keyword evidence="2" id="KW-1185">Reference proteome</keyword>
<proteinExistence type="predicted"/>
<dbReference type="AlphaFoldDB" id="A0A9Q4C4M3"/>
<evidence type="ECO:0000313" key="1">
    <source>
        <dbReference type="EMBL" id="MCX2819762.1"/>
    </source>
</evidence>
<dbReference type="Proteomes" id="UP001149411">
    <property type="component" value="Unassembled WGS sequence"/>
</dbReference>